<evidence type="ECO:0000313" key="13">
    <source>
        <dbReference type="Proteomes" id="UP000182367"/>
    </source>
</evidence>
<dbReference type="PROSITE" id="PS51257">
    <property type="entry name" value="PROKAR_LIPOPROTEIN"/>
    <property type="match status" value="1"/>
</dbReference>
<dbReference type="GO" id="GO:0009279">
    <property type="term" value="C:cell outer membrane"/>
    <property type="evidence" value="ECO:0007669"/>
    <property type="project" value="UniProtKB-SubCell"/>
</dbReference>
<keyword evidence="13" id="KW-1185">Reference proteome</keyword>
<evidence type="ECO:0000313" key="11">
    <source>
        <dbReference type="EMBL" id="SDJ65218.1"/>
    </source>
</evidence>
<evidence type="ECO:0000313" key="10">
    <source>
        <dbReference type="EMBL" id="OCB68702.1"/>
    </source>
</evidence>
<keyword evidence="3 6" id="KW-0732">Signal</keyword>
<dbReference type="Pfam" id="PF14322">
    <property type="entry name" value="SusD-like_3"/>
    <property type="match status" value="1"/>
</dbReference>
<proteinExistence type="inferred from homology"/>
<dbReference type="OrthoDB" id="5694214at2"/>
<dbReference type="InterPro" id="IPR012944">
    <property type="entry name" value="SusD_RagB_dom"/>
</dbReference>
<evidence type="ECO:0000256" key="2">
    <source>
        <dbReference type="ARBA" id="ARBA00006275"/>
    </source>
</evidence>
<dbReference type="AlphaFoldDB" id="A0A1B9DG65"/>
<dbReference type="SUPFAM" id="SSF48452">
    <property type="entry name" value="TPR-like"/>
    <property type="match status" value="1"/>
</dbReference>
<feature type="signal peptide" evidence="6">
    <location>
        <begin position="1"/>
        <end position="24"/>
    </location>
</feature>
<dbReference type="Proteomes" id="UP000093226">
    <property type="component" value="Unassembled WGS sequence"/>
</dbReference>
<reference evidence="9 14" key="4">
    <citation type="submission" date="2019-07" db="EMBL/GenBank/DDBJ databases">
        <title>Whole genome shotgun sequence of Flavobacterium glycines NBRC 105008.</title>
        <authorList>
            <person name="Hosoyama A."/>
            <person name="Uohara A."/>
            <person name="Ohji S."/>
            <person name="Ichikawa N."/>
        </authorList>
    </citation>
    <scope>NUCLEOTIDE SEQUENCE [LARGE SCALE GENOMIC DNA]</scope>
    <source>
        <strain evidence="9 14">NBRC 105008</strain>
    </source>
</reference>
<accession>A0A1B9DG65</accession>
<keyword evidence="4" id="KW-0472">Membrane</keyword>
<dbReference type="EMBL" id="LVEO01000030">
    <property type="protein sequence ID" value="OCB68702.1"/>
    <property type="molecule type" value="Genomic_DNA"/>
</dbReference>
<evidence type="ECO:0000256" key="5">
    <source>
        <dbReference type="ARBA" id="ARBA00023237"/>
    </source>
</evidence>
<protein>
    <submittedName>
        <fullName evidence="9">Carbohydrate-binding protein</fullName>
    </submittedName>
    <submittedName>
        <fullName evidence="11">Starch-binding associating with outer membrane</fullName>
    </submittedName>
</protein>
<sequence>MKKHNKIILYFGLFLILTGGATSCSDYLDIKSGATVDTNQFYSNFTSFQGFTEELYNCIPSFCNRDDNNFFNNGEEEMWQQNATNQGAWVWQVDIGNYRAWMNPGFGNGGSFLDTRDGFSFSTDNNKSTKSLWRGAWYGIRKANIGLANLDKLVDATDEEKNLIAGQLYFFRAWFHMHLITYWGGMPYIDEVLPSDKPLRLPRLTYQQTADKIAEDFKKAYELLPGNWDLIPAGQRTQNKNELRINKWMAIAYLGKNYLYAGSPLMNKASGGGEEYNAEYCKKAAEAFGTLLNAVDSGACQYKLIPWGTNGTSYEQVYRTNGQSGRMPGSATVNGVTYLEAIFRGPNYGGTGQSTDKEYLCAGVLQDRSWSQYPTANYVNYFGMNNGMPINSVSKADVDDPVSGYDTHFPWKNRDPRFYLNFGFDTRKMVNSTATADAKKYTYANLYDGIQVGNYRSDRNKGSNTGYLLMKFNPLGFNKFDNAYNNHQIHVAWMRLSDVYLMYAEAIAMGYNNIHATATTYTKDAVASINIVRNRVLLPNGNPLPGVHASYLTSTDKFMSEVRRERAVELAYEGHRFNDLRRWLLLTKYPYNIKTGIKFDRDIPETNDVTPTNVFLDKVNPENNKINNLKEYVVLERQFSDKHYWLPLKNVDATIYLEFSQNPGW</sequence>
<evidence type="ECO:0000313" key="12">
    <source>
        <dbReference type="Proteomes" id="UP000093226"/>
    </source>
</evidence>
<dbReference type="EMBL" id="BJVF01000004">
    <property type="protein sequence ID" value="GEL11434.1"/>
    <property type="molecule type" value="Genomic_DNA"/>
</dbReference>
<dbReference type="InterPro" id="IPR011990">
    <property type="entry name" value="TPR-like_helical_dom_sf"/>
</dbReference>
<reference evidence="10" key="2">
    <citation type="submission" date="2016-03" db="EMBL/GenBank/DDBJ databases">
        <authorList>
            <person name="Ploux O."/>
        </authorList>
    </citation>
    <scope>NUCLEOTIDE SEQUENCE</scope>
    <source>
        <strain evidence="10">NBRC 105008</strain>
    </source>
</reference>
<reference evidence="12" key="1">
    <citation type="submission" date="2016-03" db="EMBL/GenBank/DDBJ databases">
        <title>Draft genome sequence of Paenibacillus glacialis DSM 22343.</title>
        <authorList>
            <person name="Shin S.-K."/>
            <person name="Yi H."/>
        </authorList>
    </citation>
    <scope>NUCLEOTIDE SEQUENCE [LARGE SCALE GENOMIC DNA]</scope>
    <source>
        <strain evidence="12">NBRC 105008</strain>
    </source>
</reference>
<dbReference type="Pfam" id="PF07980">
    <property type="entry name" value="SusD_RagB"/>
    <property type="match status" value="1"/>
</dbReference>
<evidence type="ECO:0000313" key="9">
    <source>
        <dbReference type="EMBL" id="GEL11434.1"/>
    </source>
</evidence>
<gene>
    <name evidence="10" type="ORF">FBGL_16050</name>
    <name evidence="9" type="ORF">FGL01_21730</name>
    <name evidence="11" type="ORF">SAMN05192550_2517</name>
</gene>
<evidence type="ECO:0000259" key="7">
    <source>
        <dbReference type="Pfam" id="PF07980"/>
    </source>
</evidence>
<dbReference type="Proteomes" id="UP000321579">
    <property type="component" value="Unassembled WGS sequence"/>
</dbReference>
<evidence type="ECO:0000256" key="1">
    <source>
        <dbReference type="ARBA" id="ARBA00004442"/>
    </source>
</evidence>
<dbReference type="InterPro" id="IPR033985">
    <property type="entry name" value="SusD-like_N"/>
</dbReference>
<feature type="chain" id="PRO_5044555999" evidence="6">
    <location>
        <begin position="25"/>
        <end position="665"/>
    </location>
</feature>
<evidence type="ECO:0000259" key="8">
    <source>
        <dbReference type="Pfam" id="PF14322"/>
    </source>
</evidence>
<organism evidence="10 12">
    <name type="scientific">Flavobacterium glycines</name>
    <dbReference type="NCBI Taxonomy" id="551990"/>
    <lineage>
        <taxon>Bacteria</taxon>
        <taxon>Pseudomonadati</taxon>
        <taxon>Bacteroidota</taxon>
        <taxon>Flavobacteriia</taxon>
        <taxon>Flavobacteriales</taxon>
        <taxon>Flavobacteriaceae</taxon>
        <taxon>Flavobacterium</taxon>
    </lineage>
</organism>
<name>A0A1B9DG65_9FLAO</name>
<evidence type="ECO:0000256" key="3">
    <source>
        <dbReference type="ARBA" id="ARBA00022729"/>
    </source>
</evidence>
<keyword evidence="5" id="KW-0998">Cell outer membrane</keyword>
<dbReference type="Proteomes" id="UP000182367">
    <property type="component" value="Unassembled WGS sequence"/>
</dbReference>
<comment type="similarity">
    <text evidence="2">Belongs to the SusD family.</text>
</comment>
<dbReference type="RefSeq" id="WP_066330137.1">
    <property type="nucleotide sequence ID" value="NZ_BJVF01000004.1"/>
</dbReference>
<evidence type="ECO:0000256" key="6">
    <source>
        <dbReference type="SAM" id="SignalP"/>
    </source>
</evidence>
<feature type="domain" description="RagB/SusD" evidence="7">
    <location>
        <begin position="368"/>
        <end position="665"/>
    </location>
</feature>
<reference evidence="11 13" key="3">
    <citation type="submission" date="2016-10" db="EMBL/GenBank/DDBJ databases">
        <authorList>
            <person name="Varghese N."/>
            <person name="Submissions S."/>
        </authorList>
    </citation>
    <scope>NUCLEOTIDE SEQUENCE [LARGE SCALE GENOMIC DNA]</scope>
    <source>
        <strain evidence="11 13">Gm-149</strain>
    </source>
</reference>
<comment type="caution">
    <text evidence="10">The sequence shown here is derived from an EMBL/GenBank/DDBJ whole genome shotgun (WGS) entry which is preliminary data.</text>
</comment>
<dbReference type="Gene3D" id="1.25.40.390">
    <property type="match status" value="1"/>
</dbReference>
<evidence type="ECO:0000256" key="4">
    <source>
        <dbReference type="ARBA" id="ARBA00023136"/>
    </source>
</evidence>
<comment type="subcellular location">
    <subcellularLocation>
        <location evidence="1">Cell outer membrane</location>
    </subcellularLocation>
</comment>
<dbReference type="EMBL" id="FNEO01000005">
    <property type="protein sequence ID" value="SDJ65218.1"/>
    <property type="molecule type" value="Genomic_DNA"/>
</dbReference>
<feature type="domain" description="SusD-like N-terminal" evidence="8">
    <location>
        <begin position="125"/>
        <end position="259"/>
    </location>
</feature>
<evidence type="ECO:0000313" key="14">
    <source>
        <dbReference type="Proteomes" id="UP000321579"/>
    </source>
</evidence>
<dbReference type="STRING" id="551990.SAMN05192550_2517"/>